<dbReference type="AlphaFoldDB" id="A0A1B9GKY1"/>
<feature type="compositionally biased region" description="Acidic residues" evidence="1">
    <location>
        <begin position="81"/>
        <end position="92"/>
    </location>
</feature>
<dbReference type="PANTHER" id="PTHR36223:SF5">
    <property type="entry name" value="BETA-LACTAMASE-TYPE TRANSPEPTIDASE FOLD DOMAIN CONTAINING PROTEIN"/>
    <property type="match status" value="1"/>
</dbReference>
<reference evidence="3 4" key="1">
    <citation type="submission" date="2013-07" db="EMBL/GenBank/DDBJ databases">
        <title>The Genome Sequence of Cryptococcus heveanensis BCC8398.</title>
        <authorList>
            <consortium name="The Broad Institute Genome Sequencing Platform"/>
            <person name="Cuomo C."/>
            <person name="Litvintseva A."/>
            <person name="Chen Y."/>
            <person name="Heitman J."/>
            <person name="Sun S."/>
            <person name="Springer D."/>
            <person name="Dromer F."/>
            <person name="Young S.K."/>
            <person name="Zeng Q."/>
            <person name="Gargeya S."/>
            <person name="Fitzgerald M."/>
            <person name="Abouelleil A."/>
            <person name="Alvarado L."/>
            <person name="Berlin A.M."/>
            <person name="Chapman S.B."/>
            <person name="Dewar J."/>
            <person name="Goldberg J."/>
            <person name="Griggs A."/>
            <person name="Gujja S."/>
            <person name="Hansen M."/>
            <person name="Howarth C."/>
            <person name="Imamovic A."/>
            <person name="Larimer J."/>
            <person name="McCowan C."/>
            <person name="Murphy C."/>
            <person name="Pearson M."/>
            <person name="Priest M."/>
            <person name="Roberts A."/>
            <person name="Saif S."/>
            <person name="Shea T."/>
            <person name="Sykes S."/>
            <person name="Wortman J."/>
            <person name="Nusbaum C."/>
            <person name="Birren B."/>
        </authorList>
    </citation>
    <scope>NUCLEOTIDE SEQUENCE [LARGE SCALE GENOMIC DNA]</scope>
    <source>
        <strain evidence="3 4">BCC8398</strain>
    </source>
</reference>
<name>A0A1B9GKY1_9TREE</name>
<dbReference type="STRING" id="1296120.A0A1B9GKY1"/>
<proteinExistence type="predicted"/>
<keyword evidence="4" id="KW-1185">Reference proteome</keyword>
<sequence length="408" mass="46797">MRPVDSKTEAAEVVNMYSFRRHASRAHMKFLFKYRPRHELVRLRIIDEPEEEADMPLAIAGPSKKRNLDASTYIDLARETDNDDPSSEDDLGESGRAKRSRKIEHLEAWVEGKDNKKRLNEHQIQYHPARDGQSAYTECYLETIDETFRIVVEKLPQLHFKSDWRCRVYIDGAKLRNSVWQAKDDRYEKNSIQRLQGGSTIVKSSLRFAPLMTTDDPAKITLTGQNLQQMGSIEVTLQRGLWRFSARGLPDTAQLHQGIADEKGKKTADDKTEAVQEVNRYTFTSSGPVYYRFLFKYRPRAELIRIKIVDEPEAEVAADATASQPGPSRKRIRLSDPIDLTLSEDELDVDVKPELEVDKKDVKPSILAKRNAYLEARVQELIAENKRPRRGSKKTTPTIDLTLDGEVK</sequence>
<dbReference type="OrthoDB" id="2565086at2759"/>
<evidence type="ECO:0000313" key="3">
    <source>
        <dbReference type="EMBL" id="OCF31657.1"/>
    </source>
</evidence>
<evidence type="ECO:0000256" key="1">
    <source>
        <dbReference type="SAM" id="MobiDB-lite"/>
    </source>
</evidence>
<feature type="region of interest" description="Disordered" evidence="1">
    <location>
        <begin position="384"/>
        <end position="408"/>
    </location>
</feature>
<feature type="domain" description="DUF7918" evidence="2">
    <location>
        <begin position="116"/>
        <end position="310"/>
    </location>
</feature>
<dbReference type="EMBL" id="KV700132">
    <property type="protein sequence ID" value="OCF31657.1"/>
    <property type="molecule type" value="Genomic_DNA"/>
</dbReference>
<dbReference type="PANTHER" id="PTHR36223">
    <property type="entry name" value="BETA-LACTAMASE-TYPE TRANSPEPTIDASE FOLD DOMAIN CONTAINING PROTEIN"/>
    <property type="match status" value="1"/>
</dbReference>
<gene>
    <name evidence="3" type="ORF">I316_06662</name>
</gene>
<feature type="region of interest" description="Disordered" evidence="1">
    <location>
        <begin position="76"/>
        <end position="99"/>
    </location>
</feature>
<protein>
    <recommendedName>
        <fullName evidence="2">DUF7918 domain-containing protein</fullName>
    </recommendedName>
</protein>
<evidence type="ECO:0000313" key="4">
    <source>
        <dbReference type="Proteomes" id="UP000092666"/>
    </source>
</evidence>
<organism evidence="3 4">
    <name type="scientific">Kwoniella heveanensis BCC8398</name>
    <dbReference type="NCBI Taxonomy" id="1296120"/>
    <lineage>
        <taxon>Eukaryota</taxon>
        <taxon>Fungi</taxon>
        <taxon>Dikarya</taxon>
        <taxon>Basidiomycota</taxon>
        <taxon>Agaricomycotina</taxon>
        <taxon>Tremellomycetes</taxon>
        <taxon>Tremellales</taxon>
        <taxon>Cryptococcaceae</taxon>
        <taxon>Kwoniella</taxon>
    </lineage>
</organism>
<accession>A0A1B9GKY1</accession>
<reference evidence="4" key="2">
    <citation type="submission" date="2013-12" db="EMBL/GenBank/DDBJ databases">
        <title>Evolution of pathogenesis and genome organization in the Tremellales.</title>
        <authorList>
            <person name="Cuomo C."/>
            <person name="Litvintseva A."/>
            <person name="Heitman J."/>
            <person name="Chen Y."/>
            <person name="Sun S."/>
            <person name="Springer D."/>
            <person name="Dromer F."/>
            <person name="Young S."/>
            <person name="Zeng Q."/>
            <person name="Chapman S."/>
            <person name="Gujja S."/>
            <person name="Saif S."/>
            <person name="Birren B."/>
        </authorList>
    </citation>
    <scope>NUCLEOTIDE SEQUENCE [LARGE SCALE GENOMIC DNA]</scope>
    <source>
        <strain evidence="4">BCC8398</strain>
    </source>
</reference>
<dbReference type="Proteomes" id="UP000092666">
    <property type="component" value="Unassembled WGS sequence"/>
</dbReference>
<dbReference type="Pfam" id="PF25534">
    <property type="entry name" value="DUF7918"/>
    <property type="match status" value="1"/>
</dbReference>
<evidence type="ECO:0000259" key="2">
    <source>
        <dbReference type="Pfam" id="PF25534"/>
    </source>
</evidence>
<dbReference type="InterPro" id="IPR057678">
    <property type="entry name" value="DUF7918"/>
</dbReference>